<dbReference type="PANTHER" id="PTHR31223">
    <property type="entry name" value="LOG FAMILY PROTEIN YJL055W"/>
    <property type="match status" value="1"/>
</dbReference>
<dbReference type="AlphaFoldDB" id="A0A2S2DRD3"/>
<dbReference type="NCBIfam" id="TIGR00730">
    <property type="entry name" value="Rossman fold protein, TIGR00730 family"/>
    <property type="match status" value="1"/>
</dbReference>
<dbReference type="GO" id="GO:0005829">
    <property type="term" value="C:cytosol"/>
    <property type="evidence" value="ECO:0007669"/>
    <property type="project" value="TreeGrafter"/>
</dbReference>
<dbReference type="EC" id="3.2.2.n1" evidence="3"/>
<comment type="catalytic activity">
    <reaction evidence="1">
        <text>AMP + H2O = D-ribose 5-phosphate + adenine</text>
        <dbReference type="Rhea" id="RHEA:20129"/>
        <dbReference type="ChEBI" id="CHEBI:15377"/>
        <dbReference type="ChEBI" id="CHEBI:16708"/>
        <dbReference type="ChEBI" id="CHEBI:78346"/>
        <dbReference type="ChEBI" id="CHEBI:456215"/>
        <dbReference type="EC" id="3.2.2.4"/>
    </reaction>
</comment>
<evidence type="ECO:0000313" key="5">
    <source>
        <dbReference type="Proteomes" id="UP000245468"/>
    </source>
</evidence>
<reference evidence="5" key="1">
    <citation type="submission" date="2018-05" db="EMBL/GenBank/DDBJ databases">
        <title>Pseudarcicella sp. HME7025 Genome sequencing and assembly.</title>
        <authorList>
            <person name="Kim H."/>
            <person name="Kang H."/>
            <person name="Joh K."/>
        </authorList>
    </citation>
    <scope>NUCLEOTIDE SEQUENCE [LARGE SCALE GENOMIC DNA]</scope>
    <source>
        <strain evidence="5">HME7025</strain>
    </source>
</reference>
<dbReference type="OrthoDB" id="9801098at2"/>
<gene>
    <name evidence="4" type="ORF">HME7025_00061</name>
</gene>
<proteinExistence type="inferred from homology"/>
<keyword evidence="5" id="KW-1185">Reference proteome</keyword>
<dbReference type="EMBL" id="CP029346">
    <property type="protein sequence ID" value="AWL07946.1"/>
    <property type="molecule type" value="Genomic_DNA"/>
</dbReference>
<dbReference type="GO" id="GO:0009691">
    <property type="term" value="P:cytokinin biosynthetic process"/>
    <property type="evidence" value="ECO:0007669"/>
    <property type="project" value="UniProtKB-UniRule"/>
</dbReference>
<dbReference type="Proteomes" id="UP000245468">
    <property type="component" value="Chromosome"/>
</dbReference>
<organism evidence="4 5">
    <name type="scientific">Aquirufa nivalisilvae</name>
    <dbReference type="NCBI Taxonomy" id="2516557"/>
    <lineage>
        <taxon>Bacteria</taxon>
        <taxon>Pseudomonadati</taxon>
        <taxon>Bacteroidota</taxon>
        <taxon>Cytophagia</taxon>
        <taxon>Cytophagales</taxon>
        <taxon>Flectobacillaceae</taxon>
        <taxon>Aquirufa</taxon>
    </lineage>
</organism>
<protein>
    <recommendedName>
        <fullName evidence="3">Cytokinin riboside 5'-monophosphate phosphoribohydrolase</fullName>
        <ecNumber evidence="3">3.2.2.n1</ecNumber>
    </recommendedName>
</protein>
<keyword evidence="3" id="KW-0203">Cytokinin biosynthesis</keyword>
<dbReference type="GO" id="GO:0008714">
    <property type="term" value="F:AMP nucleosidase activity"/>
    <property type="evidence" value="ECO:0007669"/>
    <property type="project" value="UniProtKB-EC"/>
</dbReference>
<keyword evidence="3 4" id="KW-0378">Hydrolase</keyword>
<sequence>MSKKILIYCGSSKGNNPVYEEEVKRLAQELKKHDCSIIFGAGSVGLMGVMADEYLRLGGEVIGVIPSFMEPWEVKHLGIQTCHVTESMHERKQLMAEMADGVIAMPGGFGTFDELFEMLTWKQLDLHQMPIAIFNTAGYYDLLLQQLQHMIQEGFLKERNLTALHVESDAAKLADWMMDYVPEKMEKKWIYRA</sequence>
<dbReference type="Pfam" id="PF03641">
    <property type="entry name" value="Lysine_decarbox"/>
    <property type="match status" value="1"/>
</dbReference>
<dbReference type="InterPro" id="IPR005269">
    <property type="entry name" value="LOG"/>
</dbReference>
<evidence type="ECO:0000256" key="3">
    <source>
        <dbReference type="RuleBase" id="RU363015"/>
    </source>
</evidence>
<evidence type="ECO:0000256" key="1">
    <source>
        <dbReference type="ARBA" id="ARBA00000274"/>
    </source>
</evidence>
<evidence type="ECO:0000313" key="4">
    <source>
        <dbReference type="EMBL" id="AWL07946.1"/>
    </source>
</evidence>
<dbReference type="RefSeq" id="WP_109321726.1">
    <property type="nucleotide sequence ID" value="NZ_CP029346.1"/>
</dbReference>
<dbReference type="PANTHER" id="PTHR31223:SF70">
    <property type="entry name" value="LOG FAMILY PROTEIN YJL055W"/>
    <property type="match status" value="1"/>
</dbReference>
<evidence type="ECO:0000256" key="2">
    <source>
        <dbReference type="ARBA" id="ARBA00006763"/>
    </source>
</evidence>
<dbReference type="InterPro" id="IPR031100">
    <property type="entry name" value="LOG_fam"/>
</dbReference>
<comment type="similarity">
    <text evidence="2 3">Belongs to the LOG family.</text>
</comment>
<dbReference type="Gene3D" id="3.40.50.450">
    <property type="match status" value="1"/>
</dbReference>
<accession>A0A2S2DRD3</accession>
<dbReference type="SUPFAM" id="SSF102405">
    <property type="entry name" value="MCP/YpsA-like"/>
    <property type="match status" value="1"/>
</dbReference>
<dbReference type="KEGG" id="psez:HME7025_00061"/>
<name>A0A2S2DRD3_9BACT</name>